<dbReference type="RefSeq" id="WP_267264678.1">
    <property type="nucleotide sequence ID" value="NZ_JAOVZW010000004.1"/>
</dbReference>
<proteinExistence type="predicted"/>
<keyword evidence="2" id="KW-1185">Reference proteome</keyword>
<reference evidence="1" key="1">
    <citation type="submission" date="2022-10" db="EMBL/GenBank/DDBJ databases">
        <title>Chryseobacterium sp. nov., a novel bacterial species.</title>
        <authorList>
            <person name="Cao Y."/>
        </authorList>
    </citation>
    <scope>NUCLEOTIDE SEQUENCE</scope>
    <source>
        <strain evidence="1">CCTCC AB2015118</strain>
    </source>
</reference>
<protein>
    <recommendedName>
        <fullName evidence="3">Lumazine-binding protein</fullName>
    </recommendedName>
</protein>
<evidence type="ECO:0008006" key="3">
    <source>
        <dbReference type="Google" id="ProtNLM"/>
    </source>
</evidence>
<comment type="caution">
    <text evidence="1">The sequence shown here is derived from an EMBL/GenBank/DDBJ whole genome shotgun (WGS) entry which is preliminary data.</text>
</comment>
<organism evidence="1 2">
    <name type="scientific">Chryseobacterium formosus</name>
    <dbReference type="NCBI Taxonomy" id="1537363"/>
    <lineage>
        <taxon>Bacteria</taxon>
        <taxon>Pseudomonadati</taxon>
        <taxon>Bacteroidota</taxon>
        <taxon>Flavobacteriia</taxon>
        <taxon>Flavobacteriales</taxon>
        <taxon>Weeksellaceae</taxon>
        <taxon>Chryseobacterium group</taxon>
        <taxon>Chryseobacterium</taxon>
    </lineage>
</organism>
<gene>
    <name evidence="1" type="ORF">OF897_05465</name>
</gene>
<accession>A0ABT3XPV6</accession>
<evidence type="ECO:0000313" key="1">
    <source>
        <dbReference type="EMBL" id="MCX8523363.1"/>
    </source>
</evidence>
<dbReference type="Proteomes" id="UP001073122">
    <property type="component" value="Unassembled WGS sequence"/>
</dbReference>
<evidence type="ECO:0000313" key="2">
    <source>
        <dbReference type="Proteomes" id="UP001073122"/>
    </source>
</evidence>
<name>A0ABT3XPV6_9FLAO</name>
<sequence length="166" mass="19625">MNRKIRLSFLLILSLNSLIFSQENEVSLKTQAKQFSLDFVKAYFQKGCKNYDLISNSVIILDGDGIVEKKKFKDKLCESFNSAIRNKSKTYKDYIDNYIIEIYTPQELIEKSRVKLPGYYVPTETDYFFFGNKLKDENNENFIWDDMFIFMVRKENNTWFFKGASG</sequence>
<dbReference type="EMBL" id="JAOVZW010000004">
    <property type="protein sequence ID" value="MCX8523363.1"/>
    <property type="molecule type" value="Genomic_DNA"/>
</dbReference>